<dbReference type="PANTHER" id="PTHR33677">
    <property type="entry name" value="TRANSCRIPTIONAL REPRESSOR FRMR-RELATED"/>
    <property type="match status" value="1"/>
</dbReference>
<dbReference type="InterPro" id="IPR003735">
    <property type="entry name" value="Metal_Tscrpt_repr"/>
</dbReference>
<dbReference type="EMBL" id="JAGGJX010000002">
    <property type="protein sequence ID" value="MBP1855333.1"/>
    <property type="molecule type" value="Genomic_DNA"/>
</dbReference>
<dbReference type="GO" id="GO:0003677">
    <property type="term" value="F:DNA binding"/>
    <property type="evidence" value="ECO:0007669"/>
    <property type="project" value="UniProtKB-KW"/>
</dbReference>
<accession>A0ABS4EBK4</accession>
<name>A0ABS4EBK4_9FIRM</name>
<dbReference type="Pfam" id="PF02583">
    <property type="entry name" value="Trns_repr_metal"/>
    <property type="match status" value="1"/>
</dbReference>
<keyword evidence="2" id="KW-1185">Reference proteome</keyword>
<dbReference type="CDD" id="cd10148">
    <property type="entry name" value="CsoR-like_DUF156"/>
    <property type="match status" value="1"/>
</dbReference>
<comment type="caution">
    <text evidence="1">The sequence shown here is derived from an EMBL/GenBank/DDBJ whole genome shotgun (WGS) entry which is preliminary data.</text>
</comment>
<proteinExistence type="predicted"/>
<gene>
    <name evidence="1" type="ORF">J2Z43_001726</name>
</gene>
<dbReference type="Proteomes" id="UP000767291">
    <property type="component" value="Unassembled WGS sequence"/>
</dbReference>
<protein>
    <submittedName>
        <fullName evidence="1">DNA-binding FrmR family transcriptional regulator</fullName>
    </submittedName>
</protein>
<sequence>MEEKKLSQVNNKDALSKRLKKIEGQVKGIEKMVEDERYCVDILVQISAVRSAINKVGTILLENHIKGCVIESIKHDDYLETEKTIGELMDTINKFTK</sequence>
<evidence type="ECO:0000313" key="1">
    <source>
        <dbReference type="EMBL" id="MBP1855333.1"/>
    </source>
</evidence>
<reference evidence="1 2" key="1">
    <citation type="submission" date="2021-03" db="EMBL/GenBank/DDBJ databases">
        <title>Genomic Encyclopedia of Type Strains, Phase IV (KMG-IV): sequencing the most valuable type-strain genomes for metagenomic binning, comparative biology and taxonomic classification.</title>
        <authorList>
            <person name="Goeker M."/>
        </authorList>
    </citation>
    <scope>NUCLEOTIDE SEQUENCE [LARGE SCALE GENOMIC DNA]</scope>
    <source>
        <strain evidence="1 2">DSM 1289</strain>
    </source>
</reference>
<dbReference type="RefSeq" id="WP_027701407.1">
    <property type="nucleotide sequence ID" value="NZ_BAAACS010000002.1"/>
</dbReference>
<organism evidence="1 2">
    <name type="scientific">Metaclostridioides mangenotii</name>
    <dbReference type="NCBI Taxonomy" id="1540"/>
    <lineage>
        <taxon>Bacteria</taxon>
        <taxon>Bacillati</taxon>
        <taxon>Bacillota</taxon>
        <taxon>Clostridia</taxon>
        <taxon>Peptostreptococcales</taxon>
        <taxon>Peptostreptococcaceae</taxon>
        <taxon>Metaclostridioides</taxon>
    </lineage>
</organism>
<evidence type="ECO:0000313" key="2">
    <source>
        <dbReference type="Proteomes" id="UP000767291"/>
    </source>
</evidence>
<keyword evidence="1" id="KW-0238">DNA-binding</keyword>
<dbReference type="Gene3D" id="1.20.58.1000">
    <property type="entry name" value="Metal-sensitive repressor, helix protomer"/>
    <property type="match status" value="1"/>
</dbReference>
<dbReference type="InterPro" id="IPR038390">
    <property type="entry name" value="Metal_Tscrpt_repr_sf"/>
</dbReference>
<dbReference type="PANTHER" id="PTHR33677:SF3">
    <property type="entry name" value="COPPER-SENSING TRANSCRIPTIONAL REPRESSOR RICR"/>
    <property type="match status" value="1"/>
</dbReference>